<feature type="coiled-coil region" evidence="1">
    <location>
        <begin position="148"/>
        <end position="209"/>
    </location>
</feature>
<keyword evidence="1" id="KW-0175">Coiled coil</keyword>
<name>A0A7S0IDE5_MICPS</name>
<accession>A0A7S0IDE5</accession>
<dbReference type="AlphaFoldDB" id="A0A7S0IDE5"/>
<evidence type="ECO:0000256" key="1">
    <source>
        <dbReference type="SAM" id="Coils"/>
    </source>
</evidence>
<feature type="compositionally biased region" description="Pro residues" evidence="2">
    <location>
        <begin position="314"/>
        <end position="328"/>
    </location>
</feature>
<evidence type="ECO:0000313" key="3">
    <source>
        <dbReference type="EMBL" id="CAD8518179.1"/>
    </source>
</evidence>
<reference evidence="3" key="1">
    <citation type="submission" date="2021-01" db="EMBL/GenBank/DDBJ databases">
        <authorList>
            <person name="Corre E."/>
            <person name="Pelletier E."/>
            <person name="Niang G."/>
            <person name="Scheremetjew M."/>
            <person name="Finn R."/>
            <person name="Kale V."/>
            <person name="Holt S."/>
            <person name="Cochrane G."/>
            <person name="Meng A."/>
            <person name="Brown T."/>
            <person name="Cohen L."/>
        </authorList>
    </citation>
    <scope>NUCLEOTIDE SEQUENCE</scope>
    <source>
        <strain evidence="3">CCMP1723</strain>
    </source>
</reference>
<sequence length="378" mass="43076">MNREQARAFSRWSEYVAQLNKQRGQLKRAVARMSKATMARAFDAWQGQQLHKKRCLMKIIKGTQARAFAKWQDNLRLLRKAKIVFARWNQRTCYAAFNGWWLNVEEKRRQTEMCSKICKRILNRAVRNAWAQWMYCVEQSFGCTLEQVKALSDQNARLRRDNERFVRLVDSGEWGRGRVEELSEAGRLLRDERKQLEDLIRSIKDEKDGFVKDAELQAREARALKDRLVSGNFVQRNKLNVRGGSAFNSMQRVLKQDLIDSGAAARQRQMLGGAVHNVDRLAMDKVSVFADGEIQMQAVKRAPPPFARGGARRPAPPPLRAAPPPVPMPRTTAPRPASAPRDEEGENVLVEALSSLTADEVDALEDILKRGRTDAALV</sequence>
<evidence type="ECO:0008006" key="4">
    <source>
        <dbReference type="Google" id="ProtNLM"/>
    </source>
</evidence>
<dbReference type="EMBL" id="HBEQ01007077">
    <property type="protein sequence ID" value="CAD8518179.1"/>
    <property type="molecule type" value="Transcribed_RNA"/>
</dbReference>
<protein>
    <recommendedName>
        <fullName evidence="4">Sfi1 spindle body domain-containing protein</fullName>
    </recommendedName>
</protein>
<proteinExistence type="predicted"/>
<gene>
    <name evidence="3" type="ORF">MCOM1403_LOCUS5605</name>
</gene>
<evidence type="ECO:0000256" key="2">
    <source>
        <dbReference type="SAM" id="MobiDB-lite"/>
    </source>
</evidence>
<feature type="compositionally biased region" description="Low complexity" evidence="2">
    <location>
        <begin position="329"/>
        <end position="339"/>
    </location>
</feature>
<feature type="region of interest" description="Disordered" evidence="2">
    <location>
        <begin position="303"/>
        <end position="347"/>
    </location>
</feature>
<organism evidence="3">
    <name type="scientific">Micromonas pusilla</name>
    <name type="common">Picoplanktonic green alga</name>
    <name type="synonym">Chromulina pusilla</name>
    <dbReference type="NCBI Taxonomy" id="38833"/>
    <lineage>
        <taxon>Eukaryota</taxon>
        <taxon>Viridiplantae</taxon>
        <taxon>Chlorophyta</taxon>
        <taxon>Mamiellophyceae</taxon>
        <taxon>Mamiellales</taxon>
        <taxon>Mamiellaceae</taxon>
        <taxon>Micromonas</taxon>
    </lineage>
</organism>